<evidence type="ECO:0000313" key="2">
    <source>
        <dbReference type="EnsemblMetazoa" id="CJA03794.1"/>
    </source>
</evidence>
<dbReference type="InterPro" id="IPR009689">
    <property type="entry name" value="DUF1280"/>
</dbReference>
<reference evidence="3" key="1">
    <citation type="submission" date="2010-08" db="EMBL/GenBank/DDBJ databases">
        <authorList>
            <consortium name="Caenorhabditis japonica Sequencing Consortium"/>
            <person name="Wilson R.K."/>
        </authorList>
    </citation>
    <scope>NUCLEOTIDE SEQUENCE [LARGE SCALE GENOMIC DNA]</scope>
    <source>
        <strain evidence="3">DF5081</strain>
    </source>
</reference>
<feature type="region of interest" description="Disordered" evidence="1">
    <location>
        <begin position="1"/>
        <end position="22"/>
    </location>
</feature>
<keyword evidence="3" id="KW-1185">Reference proteome</keyword>
<dbReference type="PANTHER" id="PTHR31424">
    <property type="entry name" value="PROTEIN CBG23806"/>
    <property type="match status" value="1"/>
</dbReference>
<accession>A0A8R1DIT6</accession>
<sequence>MEMQLMKKNLEEKNSIAENDRKTQEELHLKEISKNDQFISSLELKMKDIVLQTTSRGMKLKAYNKLQTQEARDEQCQRDLQAICRFVQQHNLDQFATDLIHFISKSPEFSFFLKFTAWESFVAVTKWNFSEIFLTDFKNFMQNSLHFDILQSRHVISSIKKRQNPEDDYHISSEFSSRTTKNYRIIKKWTPLVSAKDVAQLVVRRLEALSKSGRLIFTDATGPDIVLGVGGDKGADQTKLCIVLGNLEHPNNPHGILLLGFYNGQDDYGNLKSKMGSIFDQLNRLTYVECVENCSIVKRSVRKLAIGDCKFISAMFHHYGQSSRRPCFNCDLEWVTHGKNTARLISFPIEIPGAVRSLAKILKEGDPLLTIEPEDAGPPGVHVVLGVCQAYIVNWLIARANRLDFAKDELPSTLKEQKKIFRDRKIEMETYRNRLNALMVSGRRVEQATNIYAKILGSSRKRSTSFPPCSSSMCLVSNGTKTQFSSESVFQCASCNKAIHNICAHNITGDKMFRLAGATCLDCEHGRVISTHDRQRLLIDIKKKIDTDMENVNDLLADVIEEYEELEKLLKQSSGCMKQHHEKAFRDINCDCRIYFQELNGNQVRSWPSAIGLVLGVFPDDPEIEDMRSVANDLGTIMSHSNNQLKTDDQIDYLEKVIENFVTNLRKIQPDASVTPKLHILACHLIPGSRHWDGDVSSRSKSSKCSLSISGVSWSIGEVDDKLVLLWRSGGTSDDDVLGSRWINESEDWGDTVLVVVRRLDLEDQLVGSSVNELVGGSTSGSWDGARWWIGSERHDDASEGFARTKRTALKDGRKCAKRGRPAKLIGRPPKYTGISPSQTSPIIMSLLERVSKLETAFTELTAANSKLVESNVEKDKIIRDLRKAPSHYDQSFPALSSTNINAKNSCPLYTEICKKTPLVEQK</sequence>
<dbReference type="AlphaFoldDB" id="A0A8R1DIT6"/>
<dbReference type="Proteomes" id="UP000005237">
    <property type="component" value="Unassembled WGS sequence"/>
</dbReference>
<evidence type="ECO:0000256" key="1">
    <source>
        <dbReference type="SAM" id="MobiDB-lite"/>
    </source>
</evidence>
<dbReference type="Pfam" id="PF06918">
    <property type="entry name" value="DUF1280"/>
    <property type="match status" value="1"/>
</dbReference>
<feature type="compositionally biased region" description="Basic and acidic residues" evidence="1">
    <location>
        <begin position="8"/>
        <end position="22"/>
    </location>
</feature>
<organism evidence="2 3">
    <name type="scientific">Caenorhabditis japonica</name>
    <dbReference type="NCBI Taxonomy" id="281687"/>
    <lineage>
        <taxon>Eukaryota</taxon>
        <taxon>Metazoa</taxon>
        <taxon>Ecdysozoa</taxon>
        <taxon>Nematoda</taxon>
        <taxon>Chromadorea</taxon>
        <taxon>Rhabditida</taxon>
        <taxon>Rhabditina</taxon>
        <taxon>Rhabditomorpha</taxon>
        <taxon>Rhabditoidea</taxon>
        <taxon>Rhabditidae</taxon>
        <taxon>Peloderinae</taxon>
        <taxon>Caenorhabditis</taxon>
    </lineage>
</organism>
<reference evidence="2" key="2">
    <citation type="submission" date="2022-06" db="UniProtKB">
        <authorList>
            <consortium name="EnsemblMetazoa"/>
        </authorList>
    </citation>
    <scope>IDENTIFICATION</scope>
    <source>
        <strain evidence="2">DF5081</strain>
    </source>
</reference>
<dbReference type="EnsemblMetazoa" id="CJA03794.1">
    <property type="protein sequence ID" value="CJA03794.1"/>
    <property type="gene ID" value="WBGene00122998"/>
</dbReference>
<dbReference type="PANTHER" id="PTHR31424:SF3">
    <property type="entry name" value="RING-TYPE DOMAIN-CONTAINING PROTEIN"/>
    <property type="match status" value="1"/>
</dbReference>
<proteinExistence type="predicted"/>
<name>A0A8R1DIT6_CAEJA</name>
<evidence type="ECO:0000313" key="3">
    <source>
        <dbReference type="Proteomes" id="UP000005237"/>
    </source>
</evidence>
<protein>
    <submittedName>
        <fullName evidence="2">Uncharacterized protein</fullName>
    </submittedName>
</protein>